<organism evidence="1 2">
    <name type="scientific">Vicia faba</name>
    <name type="common">Broad bean</name>
    <name type="synonym">Faba vulgaris</name>
    <dbReference type="NCBI Taxonomy" id="3906"/>
    <lineage>
        <taxon>Eukaryota</taxon>
        <taxon>Viridiplantae</taxon>
        <taxon>Streptophyta</taxon>
        <taxon>Embryophyta</taxon>
        <taxon>Tracheophyta</taxon>
        <taxon>Spermatophyta</taxon>
        <taxon>Magnoliopsida</taxon>
        <taxon>eudicotyledons</taxon>
        <taxon>Gunneridae</taxon>
        <taxon>Pentapetalae</taxon>
        <taxon>rosids</taxon>
        <taxon>fabids</taxon>
        <taxon>Fabales</taxon>
        <taxon>Fabaceae</taxon>
        <taxon>Papilionoideae</taxon>
        <taxon>50 kb inversion clade</taxon>
        <taxon>NPAAA clade</taxon>
        <taxon>Hologalegina</taxon>
        <taxon>IRL clade</taxon>
        <taxon>Fabeae</taxon>
        <taxon>Vicia</taxon>
    </lineage>
</organism>
<name>A0AAV1ABD4_VICFA</name>
<accession>A0AAV1ABD4</accession>
<proteinExistence type="predicted"/>
<dbReference type="AlphaFoldDB" id="A0AAV1ABD4"/>
<protein>
    <submittedName>
        <fullName evidence="1">Uncharacterized protein</fullName>
    </submittedName>
</protein>
<sequence>MQIHLSIKFDFKGSSDSMRPPFMHYKDLRSVLYSSNVGSKTEIGLGCSCFLFEICSTTSFGLLDLGTSVIISSCPLEIESVEVFPDDSRV</sequence>
<evidence type="ECO:0000313" key="2">
    <source>
        <dbReference type="Proteomes" id="UP001157006"/>
    </source>
</evidence>
<keyword evidence="2" id="KW-1185">Reference proteome</keyword>
<dbReference type="EMBL" id="OX451739">
    <property type="protein sequence ID" value="CAI8607855.1"/>
    <property type="molecule type" value="Genomic_DNA"/>
</dbReference>
<evidence type="ECO:0000313" key="1">
    <source>
        <dbReference type="EMBL" id="CAI8607855.1"/>
    </source>
</evidence>
<gene>
    <name evidence="1" type="ORF">VFH_IV057480</name>
</gene>
<reference evidence="1 2" key="1">
    <citation type="submission" date="2023-01" db="EMBL/GenBank/DDBJ databases">
        <authorList>
            <person name="Kreplak J."/>
        </authorList>
    </citation>
    <scope>NUCLEOTIDE SEQUENCE [LARGE SCALE GENOMIC DNA]</scope>
</reference>
<dbReference type="Proteomes" id="UP001157006">
    <property type="component" value="Chromosome 4"/>
</dbReference>